<gene>
    <name evidence="6" type="ORF">B1R32_109107</name>
</gene>
<reference evidence="6 7" key="1">
    <citation type="journal article" date="2018" name="Syst. Appl. Microbiol.">
        <title>Abditibacterium utsteinense sp. nov., the first cultivated member of candidate phylum FBP, isolated from ice-free Antarctic soil samples.</title>
        <authorList>
            <person name="Tahon G."/>
            <person name="Tytgat B."/>
            <person name="Lebbe L."/>
            <person name="Carlier A."/>
            <person name="Willems A."/>
        </authorList>
    </citation>
    <scope>NUCLEOTIDE SEQUENCE [LARGE SCALE GENOMIC DNA]</scope>
    <source>
        <strain evidence="6 7">LMG 29911</strain>
    </source>
</reference>
<protein>
    <submittedName>
        <fullName evidence="6">MoxR-like ATPase</fullName>
    </submittedName>
</protein>
<dbReference type="PANTHER" id="PTHR42759">
    <property type="entry name" value="MOXR FAMILY PROTEIN"/>
    <property type="match status" value="1"/>
</dbReference>
<dbReference type="Proteomes" id="UP000237684">
    <property type="component" value="Unassembled WGS sequence"/>
</dbReference>
<evidence type="ECO:0000259" key="5">
    <source>
        <dbReference type="Pfam" id="PF17863"/>
    </source>
</evidence>
<keyword evidence="2" id="KW-0067">ATP-binding</keyword>
<comment type="similarity">
    <text evidence="3">Belongs to the MoxR family.</text>
</comment>
<dbReference type="AlphaFoldDB" id="A0A2S8SSK2"/>
<dbReference type="RefSeq" id="WP_105483926.1">
    <property type="nucleotide sequence ID" value="NZ_NIGF01000009.1"/>
</dbReference>
<feature type="domain" description="ChlI/MoxR AAA lid" evidence="5">
    <location>
        <begin position="245"/>
        <end position="315"/>
    </location>
</feature>
<dbReference type="InParanoid" id="A0A2S8SSK2"/>
<dbReference type="OrthoDB" id="9808397at2"/>
<dbReference type="Gene3D" id="1.10.8.80">
    <property type="entry name" value="Magnesium chelatase subunit I, C-Terminal domain"/>
    <property type="match status" value="1"/>
</dbReference>
<dbReference type="InterPro" id="IPR011703">
    <property type="entry name" value="ATPase_AAA-3"/>
</dbReference>
<dbReference type="FunFam" id="3.40.50.300:FF:000640">
    <property type="entry name" value="MoxR family ATPase"/>
    <property type="match status" value="1"/>
</dbReference>
<dbReference type="InterPro" id="IPR041628">
    <property type="entry name" value="ChlI/MoxR_AAA_lid"/>
</dbReference>
<evidence type="ECO:0000313" key="7">
    <source>
        <dbReference type="Proteomes" id="UP000237684"/>
    </source>
</evidence>
<dbReference type="Pfam" id="PF07726">
    <property type="entry name" value="AAA_3"/>
    <property type="match status" value="1"/>
</dbReference>
<evidence type="ECO:0000259" key="4">
    <source>
        <dbReference type="Pfam" id="PF07726"/>
    </source>
</evidence>
<evidence type="ECO:0000256" key="3">
    <source>
        <dbReference type="ARBA" id="ARBA00061607"/>
    </source>
</evidence>
<dbReference type="Gene3D" id="3.40.50.300">
    <property type="entry name" value="P-loop containing nucleotide triphosphate hydrolases"/>
    <property type="match status" value="1"/>
</dbReference>
<dbReference type="SUPFAM" id="SSF52540">
    <property type="entry name" value="P-loop containing nucleoside triphosphate hydrolases"/>
    <property type="match status" value="1"/>
</dbReference>
<keyword evidence="1" id="KW-0547">Nucleotide-binding</keyword>
<name>A0A2S8SSK2_9BACT</name>
<dbReference type="PANTHER" id="PTHR42759:SF1">
    <property type="entry name" value="MAGNESIUM-CHELATASE SUBUNIT CHLD"/>
    <property type="match status" value="1"/>
</dbReference>
<sequence>MTEEIQQGATAPVQRLVETIRAEVAKAVVGQDEVIGQFLIALLVGGHVLLEGVPGVAKTLTSKSLAHAVAAEFKRIQFTPDLMPSDVVGTSVFNMKTQEFSLKKGPIFTDILLADEINRTPPKTQAALLEAMGERTVTIDGETHTLSPLFTVLATQNPIDYEGTYPLPEAQIDRFLLKVLVDYPTPEQEVALLERIHQGFNAHELSSVGLQAVASREDVLLARQATKNVTVGEGLIKYIHALIARTRNLSTLTLGASPRAGIALLECSKALAAMNGRDYVLPEDVKTVALPVLRHRLLLRAESEMEGLRPDDVVKSLLGSVEVPR</sequence>
<dbReference type="InterPro" id="IPR050764">
    <property type="entry name" value="CbbQ/NirQ/NorQ/GpvN"/>
</dbReference>
<evidence type="ECO:0000256" key="2">
    <source>
        <dbReference type="ARBA" id="ARBA00022840"/>
    </source>
</evidence>
<dbReference type="Pfam" id="PF17863">
    <property type="entry name" value="AAA_lid_2"/>
    <property type="match status" value="1"/>
</dbReference>
<dbReference type="PIRSF" id="PIRSF002849">
    <property type="entry name" value="AAA_ATPase_chaperone_MoxR_prd"/>
    <property type="match status" value="1"/>
</dbReference>
<dbReference type="InterPro" id="IPR027417">
    <property type="entry name" value="P-loop_NTPase"/>
</dbReference>
<keyword evidence="7" id="KW-1185">Reference proteome</keyword>
<evidence type="ECO:0000313" key="6">
    <source>
        <dbReference type="EMBL" id="PQV63767.1"/>
    </source>
</evidence>
<comment type="caution">
    <text evidence="6">The sequence shown here is derived from an EMBL/GenBank/DDBJ whole genome shotgun (WGS) entry which is preliminary data.</text>
</comment>
<feature type="domain" description="ATPase AAA-3" evidence="4">
    <location>
        <begin position="47"/>
        <end position="177"/>
    </location>
</feature>
<accession>A0A2S8SSK2</accession>
<proteinExistence type="inferred from homology"/>
<dbReference type="GO" id="GO:0005524">
    <property type="term" value="F:ATP binding"/>
    <property type="evidence" value="ECO:0007669"/>
    <property type="project" value="UniProtKB-KW"/>
</dbReference>
<dbReference type="GO" id="GO:0016887">
    <property type="term" value="F:ATP hydrolysis activity"/>
    <property type="evidence" value="ECO:0007669"/>
    <property type="project" value="InterPro"/>
</dbReference>
<dbReference type="EMBL" id="NIGF01000009">
    <property type="protein sequence ID" value="PQV63767.1"/>
    <property type="molecule type" value="Genomic_DNA"/>
</dbReference>
<evidence type="ECO:0000256" key="1">
    <source>
        <dbReference type="ARBA" id="ARBA00022741"/>
    </source>
</evidence>
<organism evidence="6 7">
    <name type="scientific">Abditibacterium utsteinense</name>
    <dbReference type="NCBI Taxonomy" id="1960156"/>
    <lineage>
        <taxon>Bacteria</taxon>
        <taxon>Pseudomonadati</taxon>
        <taxon>Abditibacteriota</taxon>
        <taxon>Abditibacteriia</taxon>
        <taxon>Abditibacteriales</taxon>
        <taxon>Abditibacteriaceae</taxon>
        <taxon>Abditibacterium</taxon>
    </lineage>
</organism>